<keyword evidence="5 7" id="KW-0072">Autophagy</keyword>
<evidence type="ECO:0000256" key="3">
    <source>
        <dbReference type="ARBA" id="ARBA00022448"/>
    </source>
</evidence>
<dbReference type="InterPro" id="IPR032197">
    <property type="entry name" value="Atg7_N"/>
</dbReference>
<comment type="function">
    <text evidence="7">E1-like activating enzyme involved in the 2 ubiquitin-like systems required for cytoplasm to vacuole transport (Cvt) and autophagy. Activates ATG12 for its conjugation with ATG5 and ATG8 for its conjugation with phosphatidylethanolamine. Both systems are needed for the ATG8 association to Cvt vesicles and autophagosomes membranes. Autophagy is essential for maintenance of amino acid levels and protein synthesis under nitrogen starvation. Required for selective autophagic degradation of the nucleus (nucleophagy) as well as for mitophagy which contributes to regulate mitochondrial quantity and quality by eliminating the mitochondria to a basal level to fulfill cellular energy requirements and preventing excess ROS production.</text>
</comment>
<dbReference type="PANTHER" id="PTHR10953:SF3">
    <property type="entry name" value="UBIQUITIN-LIKE MODIFIER-ACTIVATING ENZYME ATG7"/>
    <property type="match status" value="1"/>
</dbReference>
<evidence type="ECO:0000256" key="2">
    <source>
        <dbReference type="ARBA" id="ARBA00017647"/>
    </source>
</evidence>
<keyword evidence="11" id="KW-1185">Reference proteome</keyword>
<proteinExistence type="inferred from homology"/>
<evidence type="ECO:0000256" key="5">
    <source>
        <dbReference type="ARBA" id="ARBA00023006"/>
    </source>
</evidence>
<keyword evidence="7" id="KW-0963">Cytoplasm</keyword>
<evidence type="ECO:0000259" key="9">
    <source>
        <dbReference type="Pfam" id="PF16420"/>
    </source>
</evidence>
<evidence type="ECO:0000256" key="7">
    <source>
        <dbReference type="RuleBase" id="RU366022"/>
    </source>
</evidence>
<dbReference type="Proteomes" id="UP000018144">
    <property type="component" value="Unassembled WGS sequence"/>
</dbReference>
<dbReference type="Gene3D" id="3.40.140.70">
    <property type="entry name" value="Ubiquitin-like modifier-activating enzyme ATG7 N-terminal domain"/>
    <property type="match status" value="1"/>
</dbReference>
<evidence type="ECO:0000313" key="10">
    <source>
        <dbReference type="EMBL" id="CCX16203.1"/>
    </source>
</evidence>
<evidence type="ECO:0000256" key="6">
    <source>
        <dbReference type="PIRSR" id="PIRSR606285-1"/>
    </source>
</evidence>
<dbReference type="CDD" id="cd01486">
    <property type="entry name" value="Apg7"/>
    <property type="match status" value="1"/>
</dbReference>
<dbReference type="GO" id="GO:0034727">
    <property type="term" value="P:piecemeal microautophagy of the nucleus"/>
    <property type="evidence" value="ECO:0007669"/>
    <property type="project" value="TreeGrafter"/>
</dbReference>
<dbReference type="Pfam" id="PF00899">
    <property type="entry name" value="ThiF"/>
    <property type="match status" value="1"/>
</dbReference>
<feature type="domain" description="Ubiquitin-like modifier-activating enzyme Atg7 N-terminal" evidence="9">
    <location>
        <begin position="6"/>
        <end position="333"/>
    </location>
</feature>
<organism evidence="10 11">
    <name type="scientific">Pyronema omphalodes (strain CBS 100304)</name>
    <name type="common">Pyronema confluens</name>
    <dbReference type="NCBI Taxonomy" id="1076935"/>
    <lineage>
        <taxon>Eukaryota</taxon>
        <taxon>Fungi</taxon>
        <taxon>Dikarya</taxon>
        <taxon>Ascomycota</taxon>
        <taxon>Pezizomycotina</taxon>
        <taxon>Pezizomycetes</taxon>
        <taxon>Pezizales</taxon>
        <taxon>Pyronemataceae</taxon>
        <taxon>Pyronema</taxon>
    </lineage>
</organism>
<keyword evidence="7" id="KW-0833">Ubl conjugation pathway</keyword>
<dbReference type="InterPro" id="IPR042523">
    <property type="entry name" value="Atg7_N_2"/>
</dbReference>
<dbReference type="OMA" id="RQIWDAI"/>
<dbReference type="GO" id="GO:0006995">
    <property type="term" value="P:cellular response to nitrogen starvation"/>
    <property type="evidence" value="ECO:0007669"/>
    <property type="project" value="TreeGrafter"/>
</dbReference>
<dbReference type="OrthoDB" id="338614at2759"/>
<keyword evidence="4 7" id="KW-0653">Protein transport</keyword>
<feature type="active site" description="Glycyl thioester intermediate" evidence="6">
    <location>
        <position position="562"/>
    </location>
</feature>
<protein>
    <recommendedName>
        <fullName evidence="2 7">Ubiquitin-like modifier-activating enzyme ATG7</fullName>
    </recommendedName>
    <alternativeName>
        <fullName evidence="7">Autophagy-related protein 7</fullName>
    </alternativeName>
</protein>
<sequence>MAQSKLQFAPFESLIEMPFYYSLAHHKIDFDKLDDSPRRVMGRYLPKDAQRMQISGDALGADELASPEARQLAIEPSVLTDGNSVAKDACRAEGMIKNFNTLEDFKKADRPLILKRIATTIWDAIIDGSVYSCPSLLSSFLILSYADLKKYKFHHLFAFPAFISQPTWAMASPISRLDANQTASLVDSVNSWKYQNDSRQRGFFLVKQDRGQFEIASLGAFERGFFGSDVDPRDRMVAFVDPSEYADNPGWPLRNLLVLVRKRWGWKSVRILCYRDSHAHRYEPRSIILDLKLEEDGNIENLSLNDEMPKVVGWEKNEENQIRPRVANLSAQMDPKIQADINVDLNLKLMKWRVAPDLDLDKIKATKCLLLGAGTLGSYVGRILLGWGVKHISFVDSGTVSFSNPVRQPLFTFEDCIGGKTKKATQAAEAMKAIYPNVHVKGYDMTVPMAAHPFSAAQEPEVKADYEKLKELFQTHDAIFLLMDTRESRWLPTVMGKSMGKIVMNAALGFDTYVVMRHGVKPAKFESGIEGEMKGEELGCYYCNDVVVPGDSLTGATLDQQCTVTRPGVAPLASAYLTELLVSIVQHPLGPAAPAPQDITKADRGNHPLGHIPHTLRGFLASFQNMTIKGSAYDCCSACSDKIIDAYEKGGWEFVKRALCERGYVDEVSGLAEVQRLAEQADAAGWGSDEEGEDEDF</sequence>
<dbReference type="eggNOG" id="KOG2337">
    <property type="taxonomic scope" value="Eukaryota"/>
</dbReference>
<dbReference type="Gene3D" id="3.40.50.720">
    <property type="entry name" value="NAD(P)-binding Rossmann-like Domain"/>
    <property type="match status" value="1"/>
</dbReference>
<dbReference type="GO" id="GO:0032446">
    <property type="term" value="P:protein modification by small protein conjugation"/>
    <property type="evidence" value="ECO:0007669"/>
    <property type="project" value="TreeGrafter"/>
</dbReference>
<dbReference type="InterPro" id="IPR042522">
    <property type="entry name" value="Atg7_N_1"/>
</dbReference>
<dbReference type="GO" id="GO:0019779">
    <property type="term" value="F:Atg8 activating enzyme activity"/>
    <property type="evidence" value="ECO:0007669"/>
    <property type="project" value="TreeGrafter"/>
</dbReference>
<dbReference type="InterPro" id="IPR045886">
    <property type="entry name" value="ThiF/MoeB/HesA"/>
</dbReference>
<dbReference type="Gene3D" id="3.40.140.100">
    <property type="entry name" value="Ubiquitin-like modifier-activating enzyme ATG7 C-terminal domain"/>
    <property type="match status" value="1"/>
</dbReference>
<dbReference type="GO" id="GO:0015031">
    <property type="term" value="P:protein transport"/>
    <property type="evidence" value="ECO:0007669"/>
    <property type="project" value="UniProtKB-UniRule"/>
</dbReference>
<dbReference type="SUPFAM" id="SSF69572">
    <property type="entry name" value="Activating enzymes of the ubiquitin-like proteins"/>
    <property type="match status" value="1"/>
</dbReference>
<dbReference type="Pfam" id="PF16420">
    <property type="entry name" value="ATG7_N"/>
    <property type="match status" value="1"/>
</dbReference>
<comment type="subcellular location">
    <subcellularLocation>
        <location evidence="7">Cytoplasm</location>
    </subcellularLocation>
    <subcellularLocation>
        <location evidence="7">Preautophagosomal structure</location>
    </subcellularLocation>
</comment>
<evidence type="ECO:0000313" key="11">
    <source>
        <dbReference type="Proteomes" id="UP000018144"/>
    </source>
</evidence>
<dbReference type="GO" id="GO:0000045">
    <property type="term" value="P:autophagosome assembly"/>
    <property type="evidence" value="ECO:0007669"/>
    <property type="project" value="TreeGrafter"/>
</dbReference>
<dbReference type="InterPro" id="IPR035985">
    <property type="entry name" value="Ubiquitin-activating_enz"/>
</dbReference>
<dbReference type="InterPro" id="IPR000594">
    <property type="entry name" value="ThiF_NAD_FAD-bd"/>
</dbReference>
<dbReference type="PANTHER" id="PTHR10953">
    <property type="entry name" value="UBIQUITIN-ACTIVATING ENZYME E1"/>
    <property type="match status" value="1"/>
</dbReference>
<comment type="similarity">
    <text evidence="1 7">Belongs to the ATG7 family.</text>
</comment>
<reference evidence="10 11" key="1">
    <citation type="journal article" date="2013" name="PLoS Genet.">
        <title>The genome and development-dependent transcriptomes of Pyronema confluens: a window into fungal evolution.</title>
        <authorList>
            <person name="Traeger S."/>
            <person name="Altegoer F."/>
            <person name="Freitag M."/>
            <person name="Gabaldon T."/>
            <person name="Kempken F."/>
            <person name="Kumar A."/>
            <person name="Marcet-Houben M."/>
            <person name="Poggeler S."/>
            <person name="Stajich J.E."/>
            <person name="Nowrousian M."/>
        </authorList>
    </citation>
    <scope>NUCLEOTIDE SEQUENCE [LARGE SCALE GENOMIC DNA]</scope>
    <source>
        <strain evidence="11">CBS 100304</strain>
        <tissue evidence="10">Vegetative mycelium</tissue>
    </source>
</reference>
<evidence type="ECO:0000256" key="1">
    <source>
        <dbReference type="ARBA" id="ARBA00010931"/>
    </source>
</evidence>
<keyword evidence="3 7" id="KW-0813">Transport</keyword>
<dbReference type="NCBIfam" id="TIGR01381">
    <property type="entry name" value="E1_like_apg7"/>
    <property type="match status" value="1"/>
</dbReference>
<evidence type="ECO:0000256" key="4">
    <source>
        <dbReference type="ARBA" id="ARBA00022927"/>
    </source>
</evidence>
<comment type="subunit">
    <text evidence="7">Homodimer.</text>
</comment>
<dbReference type="GO" id="GO:0019778">
    <property type="term" value="F:Atg12 activating enzyme activity"/>
    <property type="evidence" value="ECO:0007669"/>
    <property type="project" value="TreeGrafter"/>
</dbReference>
<name>U4LHR5_PYROM</name>
<gene>
    <name evidence="10" type="ORF">PCON_02799</name>
</gene>
<dbReference type="STRING" id="1076935.U4LHR5"/>
<dbReference type="InterPro" id="IPR006285">
    <property type="entry name" value="Atg7"/>
</dbReference>
<dbReference type="GO" id="GO:0000407">
    <property type="term" value="C:phagophore assembly site"/>
    <property type="evidence" value="ECO:0007669"/>
    <property type="project" value="UniProtKB-SubCell"/>
</dbReference>
<accession>U4LHR5</accession>
<evidence type="ECO:0000259" key="8">
    <source>
        <dbReference type="Pfam" id="PF00899"/>
    </source>
</evidence>
<feature type="domain" description="THIF-type NAD/FAD binding fold" evidence="8">
    <location>
        <begin position="350"/>
        <end position="588"/>
    </location>
</feature>
<dbReference type="AlphaFoldDB" id="U4LHR5"/>
<dbReference type="GO" id="GO:0000422">
    <property type="term" value="P:autophagy of mitochondrion"/>
    <property type="evidence" value="ECO:0007669"/>
    <property type="project" value="TreeGrafter"/>
</dbReference>
<dbReference type="FunFam" id="3.40.50.720:FF:000243">
    <property type="entry name" value="Ubiquitin-like modifier-activating enzyme ATG7"/>
    <property type="match status" value="1"/>
</dbReference>
<dbReference type="EMBL" id="HF936373">
    <property type="protein sequence ID" value="CCX16203.1"/>
    <property type="molecule type" value="Genomic_DNA"/>
</dbReference>